<name>A0A9Q8PJN1_PASFU</name>
<dbReference type="Gene3D" id="1.20.1280.140">
    <property type="match status" value="1"/>
</dbReference>
<dbReference type="KEGG" id="ffu:CLAFUR5_13268"/>
<dbReference type="GO" id="GO:0005576">
    <property type="term" value="C:extracellular region"/>
    <property type="evidence" value="ECO:0007669"/>
    <property type="project" value="TreeGrafter"/>
</dbReference>
<proteinExistence type="predicted"/>
<dbReference type="Pfam" id="PF12296">
    <property type="entry name" value="HsbA"/>
    <property type="match status" value="1"/>
</dbReference>
<organism evidence="1 2">
    <name type="scientific">Passalora fulva</name>
    <name type="common">Tomato leaf mold</name>
    <name type="synonym">Cladosporium fulvum</name>
    <dbReference type="NCBI Taxonomy" id="5499"/>
    <lineage>
        <taxon>Eukaryota</taxon>
        <taxon>Fungi</taxon>
        <taxon>Dikarya</taxon>
        <taxon>Ascomycota</taxon>
        <taxon>Pezizomycotina</taxon>
        <taxon>Dothideomycetes</taxon>
        <taxon>Dothideomycetidae</taxon>
        <taxon>Mycosphaerellales</taxon>
        <taxon>Mycosphaerellaceae</taxon>
        <taxon>Fulvia</taxon>
    </lineage>
</organism>
<dbReference type="AlphaFoldDB" id="A0A9Q8PJN1"/>
<dbReference type="InterPro" id="IPR021054">
    <property type="entry name" value="Cell_wall_mannoprotein_1"/>
</dbReference>
<dbReference type="OrthoDB" id="3485059at2759"/>
<dbReference type="PANTHER" id="PTHR38123">
    <property type="entry name" value="CELL WALL SERINE-THREONINE-RICH GALACTOMANNOPROTEIN MP1 (AFU_ORTHOLOGUE AFUA_4G03240)"/>
    <property type="match status" value="1"/>
</dbReference>
<protein>
    <submittedName>
        <fullName evidence="1">Uncharacterized protein</fullName>
    </submittedName>
</protein>
<gene>
    <name evidence="1" type="ORF">CLAFUR5_13268</name>
</gene>
<reference evidence="1" key="1">
    <citation type="submission" date="2021-12" db="EMBL/GenBank/DDBJ databases">
        <authorList>
            <person name="Zaccaron A."/>
            <person name="Stergiopoulos I."/>
        </authorList>
    </citation>
    <scope>NUCLEOTIDE SEQUENCE</scope>
    <source>
        <strain evidence="1">Race5_Kim</strain>
    </source>
</reference>
<keyword evidence="2" id="KW-1185">Reference proteome</keyword>
<dbReference type="OMA" id="DINQGTR"/>
<evidence type="ECO:0000313" key="2">
    <source>
        <dbReference type="Proteomes" id="UP000756132"/>
    </source>
</evidence>
<evidence type="ECO:0000313" key="1">
    <source>
        <dbReference type="EMBL" id="UJO23656.1"/>
    </source>
</evidence>
<dbReference type="EMBL" id="CP090173">
    <property type="protein sequence ID" value="UJO23656.1"/>
    <property type="molecule type" value="Genomic_DNA"/>
</dbReference>
<dbReference type="Proteomes" id="UP000756132">
    <property type="component" value="Chromosome 11"/>
</dbReference>
<accession>A0A9Q8PJN1</accession>
<sequence>MLASYFLLPALALASPAAELYKRSGASITQAIGYINNNITTVNNTLNTFNKPKDAITALTLQIETESLIKSVNNAASVCKDSAPLSDSESFDVATAVLNLQPNINSLLDNLVAHKPQFMTALFGFSADPIVKVDLVNAKKGADDFGTALTPKLTATYQGAAPVIIQQIDDKFDQAIAAFSS</sequence>
<dbReference type="GeneID" id="71993146"/>
<reference evidence="1" key="2">
    <citation type="journal article" date="2022" name="Microb. Genom.">
        <title>A chromosome-scale genome assembly of the tomato pathogen Cladosporium fulvum reveals a compartmentalized genome architecture and the presence of a dispensable chromosome.</title>
        <authorList>
            <person name="Zaccaron A.Z."/>
            <person name="Chen L.H."/>
            <person name="Samaras A."/>
            <person name="Stergiopoulos I."/>
        </authorList>
    </citation>
    <scope>NUCLEOTIDE SEQUENCE</scope>
    <source>
        <strain evidence="1">Race5_Kim</strain>
    </source>
</reference>
<dbReference type="PANTHER" id="PTHR38123:SF4">
    <property type="entry name" value="CELL WALL GALACTOMANNOPROTEIN, PUTATIVE (AFU_ORTHOLOGUE AFUA_4G00870)-RELATED"/>
    <property type="match status" value="1"/>
</dbReference>
<dbReference type="RefSeq" id="XP_047768022.1">
    <property type="nucleotide sequence ID" value="XM_047912416.1"/>
</dbReference>